<keyword evidence="2" id="KW-0812">Transmembrane</keyword>
<reference evidence="4" key="1">
    <citation type="submission" date="2017-09" db="EMBL/GenBank/DDBJ databases">
        <title>Depth-based differentiation of microbial function through sediment-hosted aquifers and enrichment of novel symbionts in the deep terrestrial subsurface.</title>
        <authorList>
            <person name="Probst A.J."/>
            <person name="Ladd B."/>
            <person name="Jarett J.K."/>
            <person name="Geller-Mcgrath D.E."/>
            <person name="Sieber C.M.K."/>
            <person name="Emerson J.B."/>
            <person name="Anantharaman K."/>
            <person name="Thomas B.C."/>
            <person name="Malmstrom R."/>
            <person name="Stieglmeier M."/>
            <person name="Klingl A."/>
            <person name="Woyke T."/>
            <person name="Ryan C.M."/>
            <person name="Banfield J.F."/>
        </authorList>
    </citation>
    <scope>NUCLEOTIDE SEQUENCE [LARGE SCALE GENOMIC DNA]</scope>
</reference>
<organism evidence="3 4">
    <name type="scientific">Candidatus Ryanbacteria bacterium CG10_big_fil_rev_8_21_14_0_10_43_42</name>
    <dbReference type="NCBI Taxonomy" id="1974864"/>
    <lineage>
        <taxon>Bacteria</taxon>
        <taxon>Candidatus Ryaniibacteriota</taxon>
    </lineage>
</organism>
<dbReference type="AlphaFoldDB" id="A0A2M8KVW7"/>
<sequence length="90" mass="9463">MKALHVVTFILLVVGGLNWLLVGLFQWDIGQVLGGMDSMLSRIVYVLVGASAVVVLFTHKKDCRACSMGGSKPSMPPTNPQGSNMGGAGM</sequence>
<dbReference type="Pfam" id="PF04070">
    <property type="entry name" value="DUF378"/>
    <property type="match status" value="1"/>
</dbReference>
<name>A0A2M8KVW7_9BACT</name>
<keyword evidence="2" id="KW-1133">Transmembrane helix</keyword>
<dbReference type="InterPro" id="IPR007211">
    <property type="entry name" value="DUF378"/>
</dbReference>
<evidence type="ECO:0000256" key="1">
    <source>
        <dbReference type="SAM" id="MobiDB-lite"/>
    </source>
</evidence>
<protein>
    <submittedName>
        <fullName evidence="3">DUF378 domain-containing protein</fullName>
    </submittedName>
</protein>
<comment type="caution">
    <text evidence="3">The sequence shown here is derived from an EMBL/GenBank/DDBJ whole genome shotgun (WGS) entry which is preliminary data.</text>
</comment>
<dbReference type="EMBL" id="PFEF01000010">
    <property type="protein sequence ID" value="PJE64075.1"/>
    <property type="molecule type" value="Genomic_DNA"/>
</dbReference>
<accession>A0A2M8KVW7</accession>
<keyword evidence="2" id="KW-0472">Membrane</keyword>
<gene>
    <name evidence="3" type="ORF">COU90_04360</name>
</gene>
<feature type="region of interest" description="Disordered" evidence="1">
    <location>
        <begin position="68"/>
        <end position="90"/>
    </location>
</feature>
<dbReference type="Proteomes" id="UP000229098">
    <property type="component" value="Unassembled WGS sequence"/>
</dbReference>
<evidence type="ECO:0000313" key="3">
    <source>
        <dbReference type="EMBL" id="PJE64075.1"/>
    </source>
</evidence>
<feature type="transmembrane region" description="Helical" evidence="2">
    <location>
        <begin position="39"/>
        <end position="58"/>
    </location>
</feature>
<dbReference type="PANTHER" id="PTHR37304:SF1">
    <property type="entry name" value="MEMBRANE PROTEIN"/>
    <property type="match status" value="1"/>
</dbReference>
<feature type="transmembrane region" description="Helical" evidence="2">
    <location>
        <begin position="7"/>
        <end position="27"/>
    </location>
</feature>
<evidence type="ECO:0000256" key="2">
    <source>
        <dbReference type="SAM" id="Phobius"/>
    </source>
</evidence>
<proteinExistence type="predicted"/>
<evidence type="ECO:0000313" key="4">
    <source>
        <dbReference type="Proteomes" id="UP000229098"/>
    </source>
</evidence>
<dbReference type="PANTHER" id="PTHR37304">
    <property type="entry name" value="MEMBRANE PROTEIN-RELATED"/>
    <property type="match status" value="1"/>
</dbReference>